<gene>
    <name evidence="2" type="ORF">MFMK1_001326</name>
</gene>
<evidence type="ECO:0000313" key="3">
    <source>
        <dbReference type="Proteomes" id="UP001329915"/>
    </source>
</evidence>
<proteinExistence type="predicted"/>
<dbReference type="RefSeq" id="WP_366924356.1">
    <property type="nucleotide sequence ID" value="NZ_CP121694.1"/>
</dbReference>
<reference evidence="2 3" key="1">
    <citation type="submission" date="2023-04" db="EMBL/GenBank/DDBJ databases">
        <authorList>
            <person name="Hsu D."/>
        </authorList>
    </citation>
    <scope>NUCLEOTIDE SEQUENCE [LARGE SCALE GENOMIC DNA]</scope>
    <source>
        <strain evidence="2 3">MK1</strain>
    </source>
</reference>
<evidence type="ECO:0000259" key="1">
    <source>
        <dbReference type="SMART" id="SM00852"/>
    </source>
</evidence>
<dbReference type="SMART" id="SM00852">
    <property type="entry name" value="MoCF_biosynth"/>
    <property type="match status" value="1"/>
</dbReference>
<evidence type="ECO:0000313" key="2">
    <source>
        <dbReference type="EMBL" id="WRO21516.1"/>
    </source>
</evidence>
<dbReference type="InterPro" id="IPR001453">
    <property type="entry name" value="MoaB/Mog_dom"/>
</dbReference>
<name>A0AAU0UMU8_9FIRM</name>
<dbReference type="EMBL" id="CP121694">
    <property type="protein sequence ID" value="WRO21516.1"/>
    <property type="molecule type" value="Genomic_DNA"/>
</dbReference>
<dbReference type="KEGG" id="dbc:MFMK1_001326"/>
<feature type="domain" description="MoaB/Mog" evidence="1">
    <location>
        <begin position="129"/>
        <end position="270"/>
    </location>
</feature>
<dbReference type="Proteomes" id="UP001329915">
    <property type="component" value="Chromosome"/>
</dbReference>
<dbReference type="Pfam" id="PF00994">
    <property type="entry name" value="MoCF_biosynth"/>
    <property type="match status" value="1"/>
</dbReference>
<dbReference type="InterPro" id="IPR050101">
    <property type="entry name" value="CinA"/>
</dbReference>
<dbReference type="SUPFAM" id="SSF53218">
    <property type="entry name" value="Molybdenum cofactor biosynthesis proteins"/>
    <property type="match status" value="1"/>
</dbReference>
<sequence length="298" mass="33268">MELNLLEKTELWIENLKLNNANLNEIAQVVSQTLMLPREKVLVVDVRETHITLDILQRYIHAEQFFGKKRQLLAALSQVSGVEIFPETDIHSDGILGSIALNDEEAVRAIDNTQRMRDEIMINLQKRVKVFPTGFEVKRGMIEDTNTPLISSTMEAAGYKVNTGDSLDDDETLISGMLRKAVYEGYGIIITTGGIGAEDKDKTVEAVLKIDPDAATPYIVKFEKGKGRHKKEGVRIAVGQSGNALIVSLPGPNDEVKLCLEVLLPELEKDVSKERLASKLADVLRHKLGHKFKHEMHH</sequence>
<organism evidence="2 3">
    <name type="scientific">Metallumcola ferriviriculae</name>
    <dbReference type="NCBI Taxonomy" id="3039180"/>
    <lineage>
        <taxon>Bacteria</taxon>
        <taxon>Bacillati</taxon>
        <taxon>Bacillota</taxon>
        <taxon>Clostridia</taxon>
        <taxon>Neomoorellales</taxon>
        <taxon>Desulfitibacteraceae</taxon>
        <taxon>Metallumcola</taxon>
    </lineage>
</organism>
<dbReference type="PANTHER" id="PTHR13939:SF0">
    <property type="entry name" value="NMN AMIDOHYDROLASE-LIKE PROTEIN YFAY"/>
    <property type="match status" value="1"/>
</dbReference>
<dbReference type="AlphaFoldDB" id="A0AAU0UMU8"/>
<dbReference type="InterPro" id="IPR036425">
    <property type="entry name" value="MoaB/Mog-like_dom_sf"/>
</dbReference>
<protein>
    <submittedName>
        <fullName evidence="2">Competence/damage-inducible protein A</fullName>
    </submittedName>
</protein>
<dbReference type="PANTHER" id="PTHR13939">
    <property type="entry name" value="NICOTINAMIDE-NUCLEOTIDE AMIDOHYDROLASE PNCC"/>
    <property type="match status" value="1"/>
</dbReference>
<accession>A0AAU0UMU8</accession>
<dbReference type="Gene3D" id="3.40.980.10">
    <property type="entry name" value="MoaB/Mog-like domain"/>
    <property type="match status" value="1"/>
</dbReference>
<keyword evidence="3" id="KW-1185">Reference proteome</keyword>